<dbReference type="AlphaFoldDB" id="A0A1I1FA16"/>
<dbReference type="Pfam" id="PF13197">
    <property type="entry name" value="DUF4013"/>
    <property type="match status" value="1"/>
</dbReference>
<evidence type="ECO:0000256" key="1">
    <source>
        <dbReference type="SAM" id="Phobius"/>
    </source>
</evidence>
<sequence length="248" mass="25595">MVFGIEDGARYPFRGDRTADLFATGGVLGIATAILVQLTLVTAPSPLAAVVGSLAAVPVVALLGYLLRVVERSVRGGDDPPGFRPFAELAWKGCRLSALTVVYAVVPVLVVAVAVAGLRRLPVASADEIGFVGALSLFGISTAVLLVVLSFAYVYPAAVGRLAAGGSLREALGLRSYRSVIGHGSYFIAWTVAALFLAPGWIVLPTALSSATPVGVAAVFAAFYVHVVAARLVGRGYRLAADVDGEEK</sequence>
<dbReference type="InterPro" id="IPR025098">
    <property type="entry name" value="DUF4013"/>
</dbReference>
<keyword evidence="1" id="KW-1133">Transmembrane helix</keyword>
<accession>A0A1I1FA16</accession>
<evidence type="ECO:0000313" key="3">
    <source>
        <dbReference type="Proteomes" id="UP000199161"/>
    </source>
</evidence>
<dbReference type="EMBL" id="FOKW01000003">
    <property type="protein sequence ID" value="SFB96187.1"/>
    <property type="molecule type" value="Genomic_DNA"/>
</dbReference>
<feature type="transmembrane region" description="Helical" evidence="1">
    <location>
        <begin position="96"/>
        <end position="117"/>
    </location>
</feature>
<reference evidence="3" key="1">
    <citation type="submission" date="2016-10" db="EMBL/GenBank/DDBJ databases">
        <authorList>
            <person name="Varghese N."/>
            <person name="Submissions S."/>
        </authorList>
    </citation>
    <scope>NUCLEOTIDE SEQUENCE [LARGE SCALE GENOMIC DNA]</scope>
    <source>
        <strain evidence="3">DSM 13078</strain>
    </source>
</reference>
<protein>
    <recommendedName>
        <fullName evidence="4">DUF4013 domain-containing protein</fullName>
    </recommendedName>
</protein>
<evidence type="ECO:0000313" key="2">
    <source>
        <dbReference type="EMBL" id="SFB96187.1"/>
    </source>
</evidence>
<organism evidence="2 3">
    <name type="scientific">Natronobacterium haloterrestre</name>
    <name type="common">Halobiforma haloterrestris</name>
    <dbReference type="NCBI Taxonomy" id="148448"/>
    <lineage>
        <taxon>Archaea</taxon>
        <taxon>Methanobacteriati</taxon>
        <taxon>Methanobacteriota</taxon>
        <taxon>Stenosarchaea group</taxon>
        <taxon>Halobacteria</taxon>
        <taxon>Halobacteriales</taxon>
        <taxon>Natrialbaceae</taxon>
        <taxon>Natronobacterium</taxon>
    </lineage>
</organism>
<feature type="transmembrane region" description="Helical" evidence="1">
    <location>
        <begin position="47"/>
        <end position="67"/>
    </location>
</feature>
<evidence type="ECO:0008006" key="4">
    <source>
        <dbReference type="Google" id="ProtNLM"/>
    </source>
</evidence>
<proteinExistence type="predicted"/>
<name>A0A1I1FA16_NATHA</name>
<feature type="transmembrane region" description="Helical" evidence="1">
    <location>
        <begin position="21"/>
        <end position="41"/>
    </location>
</feature>
<keyword evidence="3" id="KW-1185">Reference proteome</keyword>
<feature type="transmembrane region" description="Helical" evidence="1">
    <location>
        <begin position="210"/>
        <end position="229"/>
    </location>
</feature>
<dbReference type="RefSeq" id="WP_089786834.1">
    <property type="nucleotide sequence ID" value="NZ_FOKW01000003.1"/>
</dbReference>
<dbReference type="OrthoDB" id="107590at2157"/>
<gene>
    <name evidence="2" type="ORF">SAMN05444422_103253</name>
</gene>
<keyword evidence="1" id="KW-0472">Membrane</keyword>
<dbReference type="Proteomes" id="UP000199161">
    <property type="component" value="Unassembled WGS sequence"/>
</dbReference>
<keyword evidence="1" id="KW-0812">Transmembrane</keyword>
<feature type="transmembrane region" description="Helical" evidence="1">
    <location>
        <begin position="129"/>
        <end position="155"/>
    </location>
</feature>
<feature type="transmembrane region" description="Helical" evidence="1">
    <location>
        <begin position="184"/>
        <end position="204"/>
    </location>
</feature>